<feature type="compositionally biased region" description="Basic and acidic residues" evidence="1">
    <location>
        <begin position="55"/>
        <end position="66"/>
    </location>
</feature>
<dbReference type="EMBL" id="JRVJ01000019">
    <property type="protein sequence ID" value="KGM18211.1"/>
    <property type="molecule type" value="Genomic_DNA"/>
</dbReference>
<comment type="caution">
    <text evidence="2">The sequence shown here is derived from an EMBL/GenBank/DDBJ whole genome shotgun (WGS) entry which is preliminary data.</text>
</comment>
<reference evidence="2 3" key="1">
    <citation type="submission" date="2014-10" db="EMBL/GenBank/DDBJ databases">
        <title>Whole Genome sequence of Corynebacterium auriscanis strain CIP 106629.</title>
        <authorList>
            <person name="Hassan S.S."/>
            <person name="Jamal S.B."/>
            <person name="Tiwari S."/>
            <person name="Oliveira L.D.C."/>
            <person name="Souza F."/>
            <person name="Mariano D.C."/>
            <person name="Almeida S."/>
            <person name="Dorella F."/>
            <person name="Pereira F."/>
            <person name="Carvalho A."/>
            <person name="Leal C.A."/>
            <person name="Soares S.D.C."/>
            <person name="Figueiredo H.C."/>
            <person name="Silva A."/>
            <person name="Azevedo V.A."/>
        </authorList>
    </citation>
    <scope>NUCLEOTIDE SEQUENCE [LARGE SCALE GENOMIC DNA]</scope>
    <source>
        <strain evidence="2 3">CIP 106629</strain>
    </source>
</reference>
<organism evidence="2 3">
    <name type="scientific">Corynebacterium auriscanis</name>
    <dbReference type="NCBI Taxonomy" id="99807"/>
    <lineage>
        <taxon>Bacteria</taxon>
        <taxon>Bacillati</taxon>
        <taxon>Actinomycetota</taxon>
        <taxon>Actinomycetes</taxon>
        <taxon>Mycobacteriales</taxon>
        <taxon>Corynebacteriaceae</taxon>
        <taxon>Corynebacterium</taxon>
    </lineage>
</organism>
<proteinExistence type="predicted"/>
<accession>A0A0A2DMS7</accession>
<keyword evidence="3" id="KW-1185">Reference proteome</keyword>
<evidence type="ECO:0000313" key="2">
    <source>
        <dbReference type="EMBL" id="KGM18211.1"/>
    </source>
</evidence>
<feature type="region of interest" description="Disordered" evidence="1">
    <location>
        <begin position="43"/>
        <end position="66"/>
    </location>
</feature>
<name>A0A0A2DMS7_9CORY</name>
<dbReference type="AlphaFoldDB" id="A0A0A2DMS7"/>
<dbReference type="Proteomes" id="UP000030145">
    <property type="component" value="Unassembled WGS sequence"/>
</dbReference>
<protein>
    <submittedName>
        <fullName evidence="2">Uncharacterized protein</fullName>
    </submittedName>
</protein>
<sequence>MGKVLVKSNVGKVLVKNNAGKVQEKNVVGKVLGKINAEDTPKAEIRGTIKPTKRRSAERLLVDRLP</sequence>
<evidence type="ECO:0000313" key="3">
    <source>
        <dbReference type="Proteomes" id="UP000030145"/>
    </source>
</evidence>
<evidence type="ECO:0000256" key="1">
    <source>
        <dbReference type="SAM" id="MobiDB-lite"/>
    </source>
</evidence>
<gene>
    <name evidence="2" type="ORF">MA47_08960</name>
</gene>